<dbReference type="EMBL" id="HBIB01027511">
    <property type="protein sequence ID" value="CAE0255620.1"/>
    <property type="molecule type" value="Transcribed_RNA"/>
</dbReference>
<protein>
    <recommendedName>
        <fullName evidence="6">Kinesin motor domain-containing protein</fullName>
    </recommendedName>
</protein>
<dbReference type="PANTHER" id="PTHR47968:SF75">
    <property type="entry name" value="CENTROMERE-ASSOCIATED PROTEIN E"/>
    <property type="match status" value="1"/>
</dbReference>
<dbReference type="SUPFAM" id="SSF52540">
    <property type="entry name" value="P-loop containing nucleoside triphosphate hydrolases"/>
    <property type="match status" value="1"/>
</dbReference>
<dbReference type="SMART" id="SM00129">
    <property type="entry name" value="KISc"/>
    <property type="match status" value="1"/>
</dbReference>
<feature type="binding site" evidence="3">
    <location>
        <begin position="302"/>
        <end position="309"/>
    </location>
    <ligand>
        <name>ATP</name>
        <dbReference type="ChEBI" id="CHEBI:30616"/>
    </ligand>
</feature>
<dbReference type="GO" id="GO:0008017">
    <property type="term" value="F:microtubule binding"/>
    <property type="evidence" value="ECO:0007669"/>
    <property type="project" value="InterPro"/>
</dbReference>
<accession>A0A7S3DF14</accession>
<feature type="coiled-coil region" evidence="4">
    <location>
        <begin position="836"/>
        <end position="870"/>
    </location>
</feature>
<dbReference type="PANTHER" id="PTHR47968">
    <property type="entry name" value="CENTROMERE PROTEIN E"/>
    <property type="match status" value="1"/>
</dbReference>
<keyword evidence="3" id="KW-0547">Nucleotide-binding</keyword>
<evidence type="ECO:0000259" key="6">
    <source>
        <dbReference type="PROSITE" id="PS50067"/>
    </source>
</evidence>
<dbReference type="InterPro" id="IPR027417">
    <property type="entry name" value="P-loop_NTPase"/>
</dbReference>
<dbReference type="PRINTS" id="PR00380">
    <property type="entry name" value="KINESINHEAVY"/>
</dbReference>
<feature type="region of interest" description="Disordered" evidence="5">
    <location>
        <begin position="79"/>
        <end position="165"/>
    </location>
</feature>
<dbReference type="InterPro" id="IPR001752">
    <property type="entry name" value="Kinesin_motor_dom"/>
</dbReference>
<evidence type="ECO:0000256" key="2">
    <source>
        <dbReference type="ARBA" id="ARBA00023175"/>
    </source>
</evidence>
<proteinExistence type="inferred from homology"/>
<name>A0A7S3DF14_9EUKA</name>
<dbReference type="Pfam" id="PF00225">
    <property type="entry name" value="Kinesin"/>
    <property type="match status" value="1"/>
</dbReference>
<comment type="similarity">
    <text evidence="3">Belongs to the TRAFAC class myosin-kinesin ATPase superfamily. Kinesin family.</text>
</comment>
<feature type="compositionally biased region" description="Low complexity" evidence="5">
    <location>
        <begin position="879"/>
        <end position="890"/>
    </location>
</feature>
<feature type="coiled-coil region" evidence="4">
    <location>
        <begin position="762"/>
        <end position="789"/>
    </location>
</feature>
<feature type="compositionally biased region" description="Low complexity" evidence="5">
    <location>
        <begin position="132"/>
        <end position="156"/>
    </location>
</feature>
<evidence type="ECO:0000256" key="1">
    <source>
        <dbReference type="ARBA" id="ARBA00023054"/>
    </source>
</evidence>
<feature type="domain" description="Kinesin motor" evidence="6">
    <location>
        <begin position="216"/>
        <end position="557"/>
    </location>
</feature>
<keyword evidence="1 4" id="KW-0175">Coiled coil</keyword>
<gene>
    <name evidence="7" type="ORF">PBIL07802_LOCUS17874</name>
</gene>
<feature type="region of interest" description="Disordered" evidence="5">
    <location>
        <begin position="179"/>
        <end position="202"/>
    </location>
</feature>
<evidence type="ECO:0000313" key="7">
    <source>
        <dbReference type="EMBL" id="CAE0255620.1"/>
    </source>
</evidence>
<feature type="compositionally biased region" description="Basic and acidic residues" evidence="5">
    <location>
        <begin position="925"/>
        <end position="939"/>
    </location>
</feature>
<feature type="compositionally biased region" description="Polar residues" evidence="5">
    <location>
        <begin position="664"/>
        <end position="680"/>
    </location>
</feature>
<feature type="compositionally biased region" description="Low complexity" evidence="5">
    <location>
        <begin position="83"/>
        <end position="108"/>
    </location>
</feature>
<dbReference type="AlphaFoldDB" id="A0A7S3DF14"/>
<feature type="compositionally biased region" description="Low complexity" evidence="5">
    <location>
        <begin position="955"/>
        <end position="965"/>
    </location>
</feature>
<dbReference type="InterPro" id="IPR027640">
    <property type="entry name" value="Kinesin-like_fam"/>
</dbReference>
<dbReference type="GO" id="GO:0007018">
    <property type="term" value="P:microtubule-based movement"/>
    <property type="evidence" value="ECO:0007669"/>
    <property type="project" value="InterPro"/>
</dbReference>
<evidence type="ECO:0000256" key="3">
    <source>
        <dbReference type="PROSITE-ProRule" id="PRU00283"/>
    </source>
</evidence>
<sequence>MSSAFDSDSDADRWHVKKPFPVLSSPKKNDVKKSGVNKPSVQTSITRTRDVPASAAVGAAEKAYVNLPTLSMWVREQDCGRVSSESMSESTLSRRSSKSSSSTPSLPLISPPSTPSDGRPSRASRFQHARASVTTSGSSRHSSLLSESESEMSGTETSDDESENERDILLAASVANMAMKKPAERKSPPKKPLAQSLPEPEKRIVPEAKDLWRSEPLKVLARLRPLLVNEVLGHKGLAINEIRALEKVDESRLRLKRGRQNLVYSLDGVYGVNNTQQDVFSAVEDVVDSVIAGFNGSVFSYGQANSGKTYTMHGANAEGQKTKFAEEIHADAEAQKGILQRAVKRLFGILNGVSGSRTYEVYCSYMEVYKESVHDLIRSKPLNQRGGGLEVCAGKGLPEVKGLSHVAVETADDVLELFEKSTAVRMKGQKQMKSHTIFQVVVEQEGSSVGRDSSVKVISKLTLVDLAGPEKHKPGDGQWVTEVTKINQGLTALSRCIYALAEGAPHVPYRESKLTRVLQDCLGGSCRTVFMVGLSPAVSATDDSHSSLRLATKARKVTQKPAVNIVDSSSFIVPEKLAPAAEIARLTRLLRGNGQVKQETSQVGRTAIRKPAFSRVSQAPVRQRVGKAVVAEEPRLAAAKKLPSRDMSPYESDGYESDHDRTLSQEPTARYSYSSRQSDIYSPRRRGHPLDRAVASAAMTASVTTSRSISNGRSSGLMSHGGESTDQLHHEISTLRESQQEFRAEMVRLRYALQAQQEDPKLNALKGQIEKLERENLNLRRSKQQADARAMKSRQERDIMRYSIRGGDAAPVNARIATPQRLSTSESRESVLKKHLADLSKENSSLKQAMQDAEATIQKERAARGKMRNAIQNALAKQSSYSSHRSSLGSIGPIQEGVIGGESSSESVVRSMDSLRGGLGNDSTFVREQKSEATTKRESSGSSMSRMQPRPPAHAKPVQAAAAPPVQYRSKRTTRPPAATSIGQRSGASSRASGGSSNAPRAPSKPKEKTFQRSTVTRRSVGPNQGHLPRYSGLSSIERAAAAAKAKGLSHGEDEELFEAMRAGRNRYGRMESHMPKHYKAAQAMADTEFQDELHDISSEVTYQSSAMNDPPLNADEKLVSPHLTLRDSRHSSVRTPQANALLTSVRRNAGVGASVSKLQVLKEAMGSLQKEREAMLSAALRQGGRTNSVSLTNLRERVAMLRREVCAVN</sequence>
<feature type="region of interest" description="Disordered" evidence="5">
    <location>
        <begin position="704"/>
        <end position="729"/>
    </location>
</feature>
<organism evidence="7">
    <name type="scientific">Palpitomonas bilix</name>
    <dbReference type="NCBI Taxonomy" id="652834"/>
    <lineage>
        <taxon>Eukaryota</taxon>
        <taxon>Eukaryota incertae sedis</taxon>
    </lineage>
</organism>
<dbReference type="GO" id="GO:0005524">
    <property type="term" value="F:ATP binding"/>
    <property type="evidence" value="ECO:0007669"/>
    <property type="project" value="UniProtKB-UniRule"/>
</dbReference>
<feature type="region of interest" description="Disordered" evidence="5">
    <location>
        <begin position="874"/>
        <end position="1033"/>
    </location>
</feature>
<dbReference type="Gene3D" id="3.40.850.10">
    <property type="entry name" value="Kinesin motor domain"/>
    <property type="match status" value="1"/>
</dbReference>
<keyword evidence="3" id="KW-0067">ATP-binding</keyword>
<evidence type="ECO:0000256" key="5">
    <source>
        <dbReference type="SAM" id="MobiDB-lite"/>
    </source>
</evidence>
<reference evidence="7" key="1">
    <citation type="submission" date="2021-01" db="EMBL/GenBank/DDBJ databases">
        <authorList>
            <person name="Corre E."/>
            <person name="Pelletier E."/>
            <person name="Niang G."/>
            <person name="Scheremetjew M."/>
            <person name="Finn R."/>
            <person name="Kale V."/>
            <person name="Holt S."/>
            <person name="Cochrane G."/>
            <person name="Meng A."/>
            <person name="Brown T."/>
            <person name="Cohen L."/>
        </authorList>
    </citation>
    <scope>NUCLEOTIDE SEQUENCE</scope>
    <source>
        <strain evidence="7">NIES-2562</strain>
    </source>
</reference>
<feature type="compositionally biased region" description="Low complexity" evidence="5">
    <location>
        <begin position="901"/>
        <end position="911"/>
    </location>
</feature>
<evidence type="ECO:0000256" key="4">
    <source>
        <dbReference type="SAM" id="Coils"/>
    </source>
</evidence>
<feature type="compositionally biased region" description="Polar residues" evidence="5">
    <location>
        <begin position="709"/>
        <end position="725"/>
    </location>
</feature>
<dbReference type="PROSITE" id="PS50067">
    <property type="entry name" value="KINESIN_MOTOR_2"/>
    <property type="match status" value="1"/>
</dbReference>
<feature type="compositionally biased region" description="Low complexity" evidence="5">
    <location>
        <begin position="985"/>
        <end position="1002"/>
    </location>
</feature>
<dbReference type="InterPro" id="IPR036961">
    <property type="entry name" value="Kinesin_motor_dom_sf"/>
</dbReference>
<feature type="compositionally biased region" description="Polar residues" evidence="5">
    <location>
        <begin position="37"/>
        <end position="46"/>
    </location>
</feature>
<dbReference type="GO" id="GO:0003777">
    <property type="term" value="F:microtubule motor activity"/>
    <property type="evidence" value="ECO:0007669"/>
    <property type="project" value="InterPro"/>
</dbReference>
<keyword evidence="2 3" id="KW-0505">Motor protein</keyword>
<feature type="region of interest" description="Disordered" evidence="5">
    <location>
        <begin position="1"/>
        <end position="53"/>
    </location>
</feature>
<feature type="region of interest" description="Disordered" evidence="5">
    <location>
        <begin position="640"/>
        <end position="687"/>
    </location>
</feature>